<evidence type="ECO:0000256" key="2">
    <source>
        <dbReference type="ARBA" id="ARBA00022723"/>
    </source>
</evidence>
<dbReference type="GO" id="GO:0016853">
    <property type="term" value="F:isomerase activity"/>
    <property type="evidence" value="ECO:0007669"/>
    <property type="project" value="UniProtKB-ARBA"/>
</dbReference>
<dbReference type="InterPro" id="IPR036663">
    <property type="entry name" value="Fumarylacetoacetase_C_sf"/>
</dbReference>
<evidence type="ECO:0000313" key="4">
    <source>
        <dbReference type="EMBL" id="CAB4338713.1"/>
    </source>
</evidence>
<dbReference type="Pfam" id="PF01557">
    <property type="entry name" value="FAA_hydrolase"/>
    <property type="match status" value="1"/>
</dbReference>
<dbReference type="EMBL" id="CAEZXO010000005">
    <property type="protein sequence ID" value="CAB4695002.1"/>
    <property type="molecule type" value="Genomic_DNA"/>
</dbReference>
<dbReference type="AlphaFoldDB" id="A0A6J7UUS2"/>
<dbReference type="EMBL" id="CAFBLD010000002">
    <property type="protein sequence ID" value="CAB4857757.1"/>
    <property type="molecule type" value="Genomic_DNA"/>
</dbReference>
<dbReference type="EMBL" id="CAFABH010000022">
    <property type="protein sequence ID" value="CAB4831831.1"/>
    <property type="molecule type" value="Genomic_DNA"/>
</dbReference>
<organism evidence="12">
    <name type="scientific">freshwater metagenome</name>
    <dbReference type="NCBI Taxonomy" id="449393"/>
    <lineage>
        <taxon>unclassified sequences</taxon>
        <taxon>metagenomes</taxon>
        <taxon>ecological metagenomes</taxon>
    </lineage>
</organism>
<dbReference type="InterPro" id="IPR051121">
    <property type="entry name" value="FAH"/>
</dbReference>
<dbReference type="Gene3D" id="3.90.850.10">
    <property type="entry name" value="Fumarylacetoacetase-like, C-terminal domain"/>
    <property type="match status" value="1"/>
</dbReference>
<evidence type="ECO:0000313" key="8">
    <source>
        <dbReference type="EMBL" id="CAB4831831.1"/>
    </source>
</evidence>
<dbReference type="EMBL" id="CAFBNH010000004">
    <property type="protein sequence ID" value="CAB4944017.1"/>
    <property type="molecule type" value="Genomic_DNA"/>
</dbReference>
<name>A0A6J7UUS2_9ZZZZ</name>
<evidence type="ECO:0000313" key="6">
    <source>
        <dbReference type="EMBL" id="CAB4728705.1"/>
    </source>
</evidence>
<proteinExistence type="inferred from homology"/>
<gene>
    <name evidence="5" type="ORF">UFOPK2510_00940</name>
    <name evidence="6" type="ORF">UFOPK2718_01091</name>
    <name evidence="7" type="ORF">UFOPK2936_00371</name>
    <name evidence="8" type="ORF">UFOPK3174_01202</name>
    <name evidence="9" type="ORF">UFOPK3328_00289</name>
    <name evidence="10" type="ORF">UFOPK3779_00754</name>
    <name evidence="11" type="ORF">UFOPK3913_00212</name>
    <name evidence="4" type="ORF">UFOPK4107_00815</name>
    <name evidence="12" type="ORF">UFOPK4403_00058</name>
</gene>
<dbReference type="EMBL" id="CAESAE010000004">
    <property type="protein sequence ID" value="CAB4338713.1"/>
    <property type="molecule type" value="Genomic_DNA"/>
</dbReference>
<evidence type="ECO:0000313" key="5">
    <source>
        <dbReference type="EMBL" id="CAB4695002.1"/>
    </source>
</evidence>
<comment type="similarity">
    <text evidence="1">Belongs to the FAH family.</text>
</comment>
<evidence type="ECO:0000313" key="12">
    <source>
        <dbReference type="EMBL" id="CAB5069659.1"/>
    </source>
</evidence>
<dbReference type="GO" id="GO:0046872">
    <property type="term" value="F:metal ion binding"/>
    <property type="evidence" value="ECO:0007669"/>
    <property type="project" value="UniProtKB-KW"/>
</dbReference>
<feature type="domain" description="Fumarylacetoacetase-like C-terminal" evidence="3">
    <location>
        <begin position="73"/>
        <end position="278"/>
    </location>
</feature>
<evidence type="ECO:0000259" key="3">
    <source>
        <dbReference type="Pfam" id="PF01557"/>
    </source>
</evidence>
<accession>A0A6J7UUS2</accession>
<dbReference type="PANTHER" id="PTHR42796:SF4">
    <property type="entry name" value="FUMARYLACETOACETATE HYDROLASE DOMAIN-CONTAINING PROTEIN 2A"/>
    <property type="match status" value="1"/>
</dbReference>
<evidence type="ECO:0000313" key="9">
    <source>
        <dbReference type="EMBL" id="CAB4857757.1"/>
    </source>
</evidence>
<sequence length="281" mass="30795">MRLARLGAFEKERAAVIVSDTEAVFVDDVIGDWNRTSLENGALDKVRALDLSTRPKVAIADYRLGSPVARPTKVICVGLNYAQHAIETGATPPTEPVVFMKAPDTVIGGFDDIVVPPGSLKTDYEVEICVVIGKNALYLKSPEDARKHILGYTISQDVSERYWQIERSGQWVKGKSFPSFNPMGPWIVTEDSLDPTDIQLWCTVSGEKRQDSRTSDMIFGIDHCIWYISQFMELKAGDIINTGTPQGVGMGSKPTKYLLGGEVVETGIDGIGTIRSKVINA</sequence>
<reference evidence="12" key="1">
    <citation type="submission" date="2020-05" db="EMBL/GenBank/DDBJ databases">
        <authorList>
            <person name="Chiriac C."/>
            <person name="Salcher M."/>
            <person name="Ghai R."/>
            <person name="Kavagutti S V."/>
        </authorList>
    </citation>
    <scope>NUCLEOTIDE SEQUENCE</scope>
</reference>
<dbReference type="EMBL" id="CAFBOC010000002">
    <property type="protein sequence ID" value="CAB4969232.1"/>
    <property type="molecule type" value="Genomic_DNA"/>
</dbReference>
<evidence type="ECO:0000313" key="11">
    <source>
        <dbReference type="EMBL" id="CAB4969232.1"/>
    </source>
</evidence>
<dbReference type="SUPFAM" id="SSF56529">
    <property type="entry name" value="FAH"/>
    <property type="match status" value="1"/>
</dbReference>
<dbReference type="EMBL" id="CAEZYM010000010">
    <property type="protein sequence ID" value="CAB4728705.1"/>
    <property type="molecule type" value="Genomic_DNA"/>
</dbReference>
<evidence type="ECO:0000313" key="10">
    <source>
        <dbReference type="EMBL" id="CAB4944017.1"/>
    </source>
</evidence>
<protein>
    <submittedName>
        <fullName evidence="12">Unannotated protein</fullName>
    </submittedName>
</protein>
<evidence type="ECO:0000313" key="7">
    <source>
        <dbReference type="EMBL" id="CAB4773804.1"/>
    </source>
</evidence>
<keyword evidence="2" id="KW-0479">Metal-binding</keyword>
<dbReference type="InterPro" id="IPR011234">
    <property type="entry name" value="Fumarylacetoacetase-like_C"/>
</dbReference>
<dbReference type="EMBL" id="CAEZZW010000001">
    <property type="protein sequence ID" value="CAB4773804.1"/>
    <property type="molecule type" value="Genomic_DNA"/>
</dbReference>
<dbReference type="EMBL" id="CAFBQX010000001">
    <property type="protein sequence ID" value="CAB5069659.1"/>
    <property type="molecule type" value="Genomic_DNA"/>
</dbReference>
<dbReference type="PANTHER" id="PTHR42796">
    <property type="entry name" value="FUMARYLACETOACETATE HYDROLASE DOMAIN-CONTAINING PROTEIN 2A-RELATED"/>
    <property type="match status" value="1"/>
</dbReference>
<evidence type="ECO:0000256" key="1">
    <source>
        <dbReference type="ARBA" id="ARBA00010211"/>
    </source>
</evidence>
<dbReference type="GO" id="GO:0019752">
    <property type="term" value="P:carboxylic acid metabolic process"/>
    <property type="evidence" value="ECO:0007669"/>
    <property type="project" value="UniProtKB-ARBA"/>
</dbReference>
<dbReference type="FunFam" id="3.90.850.10:FF:000002">
    <property type="entry name" value="2-hydroxyhepta-2,4-diene-1,7-dioate isomerase"/>
    <property type="match status" value="1"/>
</dbReference>